<keyword evidence="1" id="KW-1133">Transmembrane helix</keyword>
<keyword evidence="1" id="KW-0812">Transmembrane</keyword>
<protein>
    <submittedName>
        <fullName evidence="2">Uncharacterized protein</fullName>
    </submittedName>
</protein>
<keyword evidence="3" id="KW-1185">Reference proteome</keyword>
<feature type="transmembrane region" description="Helical" evidence="1">
    <location>
        <begin position="7"/>
        <end position="25"/>
    </location>
</feature>
<proteinExistence type="predicted"/>
<dbReference type="RefSeq" id="WP_145182378.1">
    <property type="nucleotide sequence ID" value="NZ_CP036266.1"/>
</dbReference>
<feature type="transmembrane region" description="Helical" evidence="1">
    <location>
        <begin position="45"/>
        <end position="65"/>
    </location>
</feature>
<dbReference type="Proteomes" id="UP000320421">
    <property type="component" value="Chromosome"/>
</dbReference>
<dbReference type="EMBL" id="CP036266">
    <property type="protein sequence ID" value="QDT20081.1"/>
    <property type="molecule type" value="Genomic_DNA"/>
</dbReference>
<name>A0A517PL59_9PLAN</name>
<accession>A0A517PL59</accession>
<evidence type="ECO:0000313" key="3">
    <source>
        <dbReference type="Proteomes" id="UP000320421"/>
    </source>
</evidence>
<evidence type="ECO:0000256" key="1">
    <source>
        <dbReference type="SAM" id="Phobius"/>
    </source>
</evidence>
<dbReference type="AlphaFoldDB" id="A0A517PL59"/>
<gene>
    <name evidence="2" type="ORF">HG66A1_18660</name>
</gene>
<sequence>MGHKLDFVTVGGILLAGLLTAPSAIGLLPDSADLSGLLKLTAGGLYLVLFFLTVALLLFSGAYLGRMLYLIWRSRKPDTHPKEHS</sequence>
<keyword evidence="1" id="KW-0472">Membrane</keyword>
<reference evidence="2 3" key="1">
    <citation type="submission" date="2019-02" db="EMBL/GenBank/DDBJ databases">
        <title>Deep-cultivation of Planctomycetes and their phenomic and genomic characterization uncovers novel biology.</title>
        <authorList>
            <person name="Wiegand S."/>
            <person name="Jogler M."/>
            <person name="Boedeker C."/>
            <person name="Pinto D."/>
            <person name="Vollmers J."/>
            <person name="Rivas-Marin E."/>
            <person name="Kohn T."/>
            <person name="Peeters S.H."/>
            <person name="Heuer A."/>
            <person name="Rast P."/>
            <person name="Oberbeckmann S."/>
            <person name="Bunk B."/>
            <person name="Jeske O."/>
            <person name="Meyerdierks A."/>
            <person name="Storesund J.E."/>
            <person name="Kallscheuer N."/>
            <person name="Luecker S."/>
            <person name="Lage O.M."/>
            <person name="Pohl T."/>
            <person name="Merkel B.J."/>
            <person name="Hornburger P."/>
            <person name="Mueller R.-W."/>
            <person name="Bruemmer F."/>
            <person name="Labrenz M."/>
            <person name="Spormann A.M."/>
            <person name="Op den Camp H."/>
            <person name="Overmann J."/>
            <person name="Amann R."/>
            <person name="Jetten M.S.M."/>
            <person name="Mascher T."/>
            <person name="Medema M.H."/>
            <person name="Devos D.P."/>
            <person name="Kaster A.-K."/>
            <person name="Ovreas L."/>
            <person name="Rohde M."/>
            <person name="Galperin M.Y."/>
            <person name="Jogler C."/>
        </authorList>
    </citation>
    <scope>NUCLEOTIDE SEQUENCE [LARGE SCALE GENOMIC DNA]</scope>
    <source>
        <strain evidence="2 3">HG66A1</strain>
    </source>
</reference>
<evidence type="ECO:0000313" key="2">
    <source>
        <dbReference type="EMBL" id="QDT20081.1"/>
    </source>
</evidence>
<organism evidence="2 3">
    <name type="scientific">Gimesia chilikensis</name>
    <dbReference type="NCBI Taxonomy" id="2605989"/>
    <lineage>
        <taxon>Bacteria</taxon>
        <taxon>Pseudomonadati</taxon>
        <taxon>Planctomycetota</taxon>
        <taxon>Planctomycetia</taxon>
        <taxon>Planctomycetales</taxon>
        <taxon>Planctomycetaceae</taxon>
        <taxon>Gimesia</taxon>
    </lineage>
</organism>